<reference evidence="9" key="1">
    <citation type="submission" date="2020-04" db="EMBL/GenBank/DDBJ databases">
        <authorList>
            <person name="Neveu A P."/>
        </authorList>
    </citation>
    <scope>NUCLEOTIDE SEQUENCE</scope>
    <source>
        <tissue evidence="9">Whole embryo</tissue>
    </source>
</reference>
<evidence type="ECO:0000256" key="6">
    <source>
        <dbReference type="ARBA" id="ARBA00023242"/>
    </source>
</evidence>
<name>A0A6F9DED5_9ASCI</name>
<dbReference type="InterPro" id="IPR035925">
    <property type="entry name" value="BSD_dom_sf"/>
</dbReference>
<feature type="domain" description="BSD" evidence="8">
    <location>
        <begin position="177"/>
        <end position="229"/>
    </location>
</feature>
<evidence type="ECO:0000256" key="2">
    <source>
        <dbReference type="ARBA" id="ARBA00009448"/>
    </source>
</evidence>
<protein>
    <submittedName>
        <fullName evidence="9">General transcription factor IIH subunit 1-like</fullName>
    </submittedName>
</protein>
<dbReference type="InterPro" id="IPR013876">
    <property type="entry name" value="TFIIH_BTF_p62_N"/>
</dbReference>
<comment type="similarity">
    <text evidence="2">Belongs to the TFB1 family.</text>
</comment>
<evidence type="ECO:0000259" key="8">
    <source>
        <dbReference type="PROSITE" id="PS50858"/>
    </source>
</evidence>
<dbReference type="AlphaFoldDB" id="A0A6F9DED5"/>
<evidence type="ECO:0000256" key="7">
    <source>
        <dbReference type="SAM" id="MobiDB-lite"/>
    </source>
</evidence>
<sequence>MAATEQVQLMANKVRYKKRDGTLYLMGERVAWCPEGRDHFDLTVVYSDIKCQKVSPEGKPKIQLQIILLKGDSYVFHFSHDDPAIARSTRERVKNLLAQMLPKFRRKIDKELEEKNRLLQTDQDLFQTYKDLVVSGIITAEEFWNSHSSKLPSEVGSMQKVGVSAAFLADLRPQTDGCNGLRYNLTADTIQSIFSTYPAVKRKYMDKVPDKLSEKEFWEMFFQSHYFHRDRLNQGNSSKDIFSDCIKKDDQDLLALLQIGVKDSFNDLTYLEDEDSTKAEGYGTQADVSSKGKPSSTQLINKNIIKRFNHQSAMVLSSSNKLNDQSSGDNGTVVDGGPTTKKAKLKESVQYDDLETGNSQNEVSLNLHRSERYSHGPTIVNQVHQELNGQRVHEGMHIVSNQCRTYIPRLSHVIDPSQASTALTDLSPDNTRNHLGESQPNAIQHLLSPAQQEGLKQLYLSATELARHFWSCFPATTPFLQEKVTRMCKSIENFHQTRVRAYQDDLRRNMVHANVTEHLEDMFSAIFTKFNSWQSKKGGRK</sequence>
<evidence type="ECO:0000256" key="4">
    <source>
        <dbReference type="ARBA" id="ARBA00023015"/>
    </source>
</evidence>
<dbReference type="CDD" id="cd13229">
    <property type="entry name" value="PH_TFIIH"/>
    <property type="match status" value="1"/>
</dbReference>
<keyword evidence="3" id="KW-0677">Repeat</keyword>
<feature type="region of interest" description="Disordered" evidence="7">
    <location>
        <begin position="319"/>
        <end position="339"/>
    </location>
</feature>
<keyword evidence="6" id="KW-0539">Nucleus</keyword>
<organism evidence="9">
    <name type="scientific">Phallusia mammillata</name>
    <dbReference type="NCBI Taxonomy" id="59560"/>
    <lineage>
        <taxon>Eukaryota</taxon>
        <taxon>Metazoa</taxon>
        <taxon>Chordata</taxon>
        <taxon>Tunicata</taxon>
        <taxon>Ascidiacea</taxon>
        <taxon>Phlebobranchia</taxon>
        <taxon>Ascidiidae</taxon>
        <taxon>Phallusia</taxon>
    </lineage>
</organism>
<keyword evidence="5" id="KW-0804">Transcription</keyword>
<evidence type="ECO:0000313" key="9">
    <source>
        <dbReference type="EMBL" id="CAB3251307.1"/>
    </source>
</evidence>
<dbReference type="GO" id="GO:0006289">
    <property type="term" value="P:nucleotide-excision repair"/>
    <property type="evidence" value="ECO:0007669"/>
    <property type="project" value="InterPro"/>
</dbReference>
<dbReference type="Pfam" id="PF08567">
    <property type="entry name" value="PH_TFIIH"/>
    <property type="match status" value="1"/>
</dbReference>
<dbReference type="GO" id="GO:0006351">
    <property type="term" value="P:DNA-templated transcription"/>
    <property type="evidence" value="ECO:0007669"/>
    <property type="project" value="InterPro"/>
</dbReference>
<dbReference type="InterPro" id="IPR027079">
    <property type="entry name" value="Tfb1/GTF2H1"/>
</dbReference>
<evidence type="ECO:0000256" key="3">
    <source>
        <dbReference type="ARBA" id="ARBA00022737"/>
    </source>
</evidence>
<feature type="domain" description="BSD" evidence="8">
    <location>
        <begin position="100"/>
        <end position="144"/>
    </location>
</feature>
<dbReference type="Gene3D" id="6.10.140.1200">
    <property type="match status" value="1"/>
</dbReference>
<evidence type="ECO:0000256" key="5">
    <source>
        <dbReference type="ARBA" id="ARBA00023163"/>
    </source>
</evidence>
<dbReference type="PANTHER" id="PTHR12856">
    <property type="entry name" value="TRANSCRIPTION INITIATION FACTOR IIH-RELATED"/>
    <property type="match status" value="1"/>
</dbReference>
<evidence type="ECO:0000256" key="1">
    <source>
        <dbReference type="ARBA" id="ARBA00004123"/>
    </source>
</evidence>
<dbReference type="Gene3D" id="2.30.29.30">
    <property type="entry name" value="Pleckstrin-homology domain (PH domain)/Phosphotyrosine-binding domain (PTB)"/>
    <property type="match status" value="1"/>
</dbReference>
<dbReference type="SUPFAM" id="SSF140383">
    <property type="entry name" value="BSD domain-like"/>
    <property type="match status" value="2"/>
</dbReference>
<gene>
    <name evidence="9" type="primary">Gtf2h1</name>
</gene>
<dbReference type="EMBL" id="LR785637">
    <property type="protein sequence ID" value="CAB3251307.1"/>
    <property type="molecule type" value="mRNA"/>
</dbReference>
<dbReference type="InterPro" id="IPR005607">
    <property type="entry name" value="BSD_dom"/>
</dbReference>
<dbReference type="GO" id="GO:0000439">
    <property type="term" value="C:transcription factor TFIIH core complex"/>
    <property type="evidence" value="ECO:0007669"/>
    <property type="project" value="InterPro"/>
</dbReference>
<dbReference type="InterPro" id="IPR011993">
    <property type="entry name" value="PH-like_dom_sf"/>
</dbReference>
<dbReference type="Pfam" id="PF03909">
    <property type="entry name" value="BSD"/>
    <property type="match status" value="1"/>
</dbReference>
<proteinExistence type="evidence at transcript level"/>
<feature type="compositionally biased region" description="Polar residues" evidence="7">
    <location>
        <begin position="319"/>
        <end position="330"/>
    </location>
</feature>
<dbReference type="SUPFAM" id="SSF50729">
    <property type="entry name" value="PH domain-like"/>
    <property type="match status" value="1"/>
</dbReference>
<dbReference type="SMART" id="SM00751">
    <property type="entry name" value="BSD"/>
    <property type="match status" value="2"/>
</dbReference>
<accession>A0A6F9DED5</accession>
<dbReference type="PROSITE" id="PS50858">
    <property type="entry name" value="BSD"/>
    <property type="match status" value="2"/>
</dbReference>
<comment type="subcellular location">
    <subcellularLocation>
        <location evidence="1">Nucleus</location>
    </subcellularLocation>
</comment>
<keyword evidence="4" id="KW-0805">Transcription regulation</keyword>